<evidence type="ECO:0000313" key="7">
    <source>
        <dbReference type="EMBL" id="RJT23973.1"/>
    </source>
</evidence>
<name>A0A3A5JUI6_9ENTR</name>
<feature type="domain" description="Enoyl reductase (ER)" evidence="6">
    <location>
        <begin position="9"/>
        <end position="344"/>
    </location>
</feature>
<dbReference type="InterPro" id="IPR002328">
    <property type="entry name" value="ADH_Zn_CS"/>
</dbReference>
<gene>
    <name evidence="7" type="ORF">D6029_08350</name>
</gene>
<dbReference type="SUPFAM" id="SSF50129">
    <property type="entry name" value="GroES-like"/>
    <property type="match status" value="1"/>
</dbReference>
<comment type="caution">
    <text evidence="7">The sequence shown here is derived from an EMBL/GenBank/DDBJ whole genome shotgun (WGS) entry which is preliminary data.</text>
</comment>
<protein>
    <submittedName>
        <fullName evidence="7">NAD(P)-dependent alcohol dehydrogenase</fullName>
    </submittedName>
</protein>
<dbReference type="AlphaFoldDB" id="A0A3A5JUI6"/>
<dbReference type="PANTHER" id="PTHR42683">
    <property type="entry name" value="ALDEHYDE REDUCTASE"/>
    <property type="match status" value="1"/>
</dbReference>
<dbReference type="InterPro" id="IPR029752">
    <property type="entry name" value="D-isomer_DH_CS1"/>
</dbReference>
<keyword evidence="4" id="KW-0560">Oxidoreductase</keyword>
<organism evidence="7 8">
    <name type="scientific">Buttiauxella izardii</name>
    <dbReference type="NCBI Taxonomy" id="82991"/>
    <lineage>
        <taxon>Bacteria</taxon>
        <taxon>Pseudomonadati</taxon>
        <taxon>Pseudomonadota</taxon>
        <taxon>Gammaproteobacteria</taxon>
        <taxon>Enterobacterales</taxon>
        <taxon>Enterobacteriaceae</taxon>
        <taxon>Buttiauxella</taxon>
    </lineage>
</organism>
<comment type="cofactor">
    <cofactor evidence="1 5">
        <name>Zn(2+)</name>
        <dbReference type="ChEBI" id="CHEBI:29105"/>
    </cofactor>
</comment>
<evidence type="ECO:0000256" key="2">
    <source>
        <dbReference type="ARBA" id="ARBA00022723"/>
    </source>
</evidence>
<accession>A0A3A5JUI6</accession>
<dbReference type="Gene3D" id="3.40.50.720">
    <property type="entry name" value="NAD(P)-binding Rossmann-like Domain"/>
    <property type="match status" value="1"/>
</dbReference>
<dbReference type="Proteomes" id="UP000276295">
    <property type="component" value="Unassembled WGS sequence"/>
</dbReference>
<dbReference type="InterPro" id="IPR013154">
    <property type="entry name" value="ADH-like_N"/>
</dbReference>
<comment type="similarity">
    <text evidence="5">Belongs to the zinc-containing alcohol dehydrogenase family.</text>
</comment>
<evidence type="ECO:0000256" key="5">
    <source>
        <dbReference type="RuleBase" id="RU361277"/>
    </source>
</evidence>
<dbReference type="InterPro" id="IPR020843">
    <property type="entry name" value="ER"/>
</dbReference>
<dbReference type="EMBL" id="QZWH01000014">
    <property type="protein sequence ID" value="RJT23973.1"/>
    <property type="molecule type" value="Genomic_DNA"/>
</dbReference>
<sequence length="351" mass="38347">MTMKVLGYAAQSAEVPLAPFEFMRREPRPDDVVIEVMYCGVCHSDLHQARNDWGFSQYPVVPGHEVVGRVASVGSNVTKFKPGDYAGIGCMVDSCRTCHPCKEGLEQYCEEGNTQTYNGVDRHDHQPTYGGYSQAIVASEDFVLRMPEGMDLKGAAPLLCAGITTWSPLRHWNVGKGSKVAVVGLGGLGHMALKLANAMGAEVTLFTRSASKEDDARRLGAHHIVLSTDEGQMVSVHNQFDLIIDTVPYDHDINPYMPTLTLDGTLVYVGLLGNIDPPVSTLPMITGRRSVAGSCIGGIKETQEMLDFCGEHGIVSDIEMINMQDINAAYERMLKSDVKYRFVIDMATLKA</sequence>
<dbReference type="OrthoDB" id="9771084at2"/>
<proteinExistence type="inferred from homology"/>
<evidence type="ECO:0000259" key="6">
    <source>
        <dbReference type="SMART" id="SM00829"/>
    </source>
</evidence>
<dbReference type="InterPro" id="IPR047109">
    <property type="entry name" value="CAD-like"/>
</dbReference>
<evidence type="ECO:0000256" key="3">
    <source>
        <dbReference type="ARBA" id="ARBA00022833"/>
    </source>
</evidence>
<dbReference type="Pfam" id="PF00107">
    <property type="entry name" value="ADH_zinc_N"/>
    <property type="match status" value="1"/>
</dbReference>
<dbReference type="RefSeq" id="WP_120064327.1">
    <property type="nucleotide sequence ID" value="NZ_QZWH01000014.1"/>
</dbReference>
<dbReference type="CDD" id="cd05283">
    <property type="entry name" value="CAD1"/>
    <property type="match status" value="1"/>
</dbReference>
<reference evidence="7 8" key="1">
    <citation type="submission" date="2018-09" db="EMBL/GenBank/DDBJ databases">
        <title>Draft genome sequence of Buttiauxella izardii CCUG 35510T.</title>
        <authorList>
            <person name="Salva-Serra F."/>
            <person name="Marathe N."/>
            <person name="Moore E."/>
            <person name="Stadler-Svensson L."/>
            <person name="Engstrom-Jakobsson H."/>
        </authorList>
    </citation>
    <scope>NUCLEOTIDE SEQUENCE [LARGE SCALE GENOMIC DNA]</scope>
    <source>
        <strain evidence="7 8">CCUG 35510</strain>
    </source>
</reference>
<dbReference type="InterPro" id="IPR011032">
    <property type="entry name" value="GroES-like_sf"/>
</dbReference>
<dbReference type="GO" id="GO:0008270">
    <property type="term" value="F:zinc ion binding"/>
    <property type="evidence" value="ECO:0007669"/>
    <property type="project" value="InterPro"/>
</dbReference>
<dbReference type="FunFam" id="3.40.50.720:FF:000022">
    <property type="entry name" value="Cinnamyl alcohol dehydrogenase"/>
    <property type="match status" value="1"/>
</dbReference>
<evidence type="ECO:0000256" key="4">
    <source>
        <dbReference type="ARBA" id="ARBA00023002"/>
    </source>
</evidence>
<dbReference type="Pfam" id="PF08240">
    <property type="entry name" value="ADH_N"/>
    <property type="match status" value="1"/>
</dbReference>
<keyword evidence="3 5" id="KW-0862">Zinc</keyword>
<keyword evidence="2 5" id="KW-0479">Metal-binding</keyword>
<evidence type="ECO:0000313" key="8">
    <source>
        <dbReference type="Proteomes" id="UP000276295"/>
    </source>
</evidence>
<dbReference type="PROSITE" id="PS00065">
    <property type="entry name" value="D_2_HYDROXYACID_DH_1"/>
    <property type="match status" value="1"/>
</dbReference>
<dbReference type="PROSITE" id="PS00059">
    <property type="entry name" value="ADH_ZINC"/>
    <property type="match status" value="1"/>
</dbReference>
<dbReference type="GO" id="GO:0008106">
    <property type="term" value="F:alcohol dehydrogenase (NADP+) activity"/>
    <property type="evidence" value="ECO:0007669"/>
    <property type="project" value="UniProtKB-ARBA"/>
</dbReference>
<dbReference type="InterPro" id="IPR013149">
    <property type="entry name" value="ADH-like_C"/>
</dbReference>
<dbReference type="Gene3D" id="3.90.180.10">
    <property type="entry name" value="Medium-chain alcohol dehydrogenases, catalytic domain"/>
    <property type="match status" value="1"/>
</dbReference>
<evidence type="ECO:0000256" key="1">
    <source>
        <dbReference type="ARBA" id="ARBA00001947"/>
    </source>
</evidence>
<dbReference type="SMART" id="SM00829">
    <property type="entry name" value="PKS_ER"/>
    <property type="match status" value="1"/>
</dbReference>
<dbReference type="InterPro" id="IPR036291">
    <property type="entry name" value="NAD(P)-bd_dom_sf"/>
</dbReference>
<keyword evidence="8" id="KW-1185">Reference proteome</keyword>
<dbReference type="SUPFAM" id="SSF51735">
    <property type="entry name" value="NAD(P)-binding Rossmann-fold domains"/>
    <property type="match status" value="1"/>
</dbReference>